<sequence>VRGGFQSTVTLRCLDGDWADAAFVGQVCSDKAKAENSAASVVLTELCADEQLMA</sequence>
<proteinExistence type="predicted"/>
<accession>A0A812W3C2</accession>
<keyword evidence="2" id="KW-1185">Reference proteome</keyword>
<evidence type="ECO:0000313" key="1">
    <source>
        <dbReference type="EMBL" id="CAE7661329.1"/>
    </source>
</evidence>
<organism evidence="1 2">
    <name type="scientific">Symbiodinium pilosum</name>
    <name type="common">Dinoflagellate</name>
    <dbReference type="NCBI Taxonomy" id="2952"/>
    <lineage>
        <taxon>Eukaryota</taxon>
        <taxon>Sar</taxon>
        <taxon>Alveolata</taxon>
        <taxon>Dinophyceae</taxon>
        <taxon>Suessiales</taxon>
        <taxon>Symbiodiniaceae</taxon>
        <taxon>Symbiodinium</taxon>
    </lineage>
</organism>
<gene>
    <name evidence="1" type="ORF">SPIL2461_LOCUS17951</name>
</gene>
<dbReference type="OrthoDB" id="434547at2759"/>
<evidence type="ECO:0000313" key="2">
    <source>
        <dbReference type="Proteomes" id="UP000649617"/>
    </source>
</evidence>
<protein>
    <recommendedName>
        <fullName evidence="3">DRBM domain-containing protein</fullName>
    </recommendedName>
</protein>
<dbReference type="Proteomes" id="UP000649617">
    <property type="component" value="Unassembled WGS sequence"/>
</dbReference>
<feature type="non-terminal residue" evidence="1">
    <location>
        <position position="1"/>
    </location>
</feature>
<evidence type="ECO:0008006" key="3">
    <source>
        <dbReference type="Google" id="ProtNLM"/>
    </source>
</evidence>
<reference evidence="1" key="1">
    <citation type="submission" date="2021-02" db="EMBL/GenBank/DDBJ databases">
        <authorList>
            <person name="Dougan E. K."/>
            <person name="Rhodes N."/>
            <person name="Thang M."/>
            <person name="Chan C."/>
        </authorList>
    </citation>
    <scope>NUCLEOTIDE SEQUENCE</scope>
</reference>
<dbReference type="AlphaFoldDB" id="A0A812W3C2"/>
<dbReference type="EMBL" id="CAJNIZ010043482">
    <property type="protein sequence ID" value="CAE7661329.1"/>
    <property type="molecule type" value="Genomic_DNA"/>
</dbReference>
<comment type="caution">
    <text evidence="1">The sequence shown here is derived from an EMBL/GenBank/DDBJ whole genome shotgun (WGS) entry which is preliminary data.</text>
</comment>
<feature type="non-terminal residue" evidence="1">
    <location>
        <position position="54"/>
    </location>
</feature>
<name>A0A812W3C2_SYMPI</name>